<dbReference type="InterPro" id="IPR019432">
    <property type="entry name" value="Acyltransferase_MbtK/IucB-like"/>
</dbReference>
<dbReference type="EMBL" id="QZAN01000042">
    <property type="protein sequence ID" value="THW61995.1"/>
    <property type="molecule type" value="Genomic_DNA"/>
</dbReference>
<protein>
    <recommendedName>
        <fullName evidence="4">Acyltransferase MbtK/IucB-like conserved domain-containing protein</fullName>
    </recommendedName>
</protein>
<feature type="signal peptide" evidence="3">
    <location>
        <begin position="1"/>
        <end position="19"/>
    </location>
</feature>
<evidence type="ECO:0000259" key="4">
    <source>
        <dbReference type="SMART" id="SM01006"/>
    </source>
</evidence>
<dbReference type="GO" id="GO:0019290">
    <property type="term" value="P:siderophore biosynthetic process"/>
    <property type="evidence" value="ECO:0007669"/>
    <property type="project" value="InterPro"/>
</dbReference>
<dbReference type="PANTHER" id="PTHR31438">
    <property type="entry name" value="LYSINE N-ACYLTRANSFERASE C17G9.06C-RELATED"/>
    <property type="match status" value="1"/>
</dbReference>
<feature type="region of interest" description="Disordered" evidence="2">
    <location>
        <begin position="382"/>
        <end position="405"/>
    </location>
</feature>
<accession>A0A4S8ZCV4</accession>
<dbReference type="PANTHER" id="PTHR31438:SF1">
    <property type="entry name" value="LYSINE N-ACYLTRANSFERASE C17G9.06C-RELATED"/>
    <property type="match status" value="1"/>
</dbReference>
<dbReference type="SMART" id="SM01006">
    <property type="entry name" value="AlcB"/>
    <property type="match status" value="1"/>
</dbReference>
<sequence>MTRSGIFHSHLAFLSRVEAVVVVIGQQHQIHQPRADHPRSTHTHNPTMAPPAIVHLPNGHNLSVTPVFGGLYFKSVDAHNHQNIFPPGWTITIESEDNEHPITPGADSELPGAPRYRVHSYRQPSLQSDHLFISSISNPPNERTPSQFPASSPTRQIAMMLWATLYWYFQQPEPDAKMTNSTSQGTAEAGRPKGEWRININREGVFRGKQLMQKLERMGLIATEDSAVGTSLDPNTPDGWSAMFVSRRHFWQLDPRIYLFTSNPQVNSALVSHTHLDSRPDSPALGVPSSRPDSIVDNAGPVTATGGNHGLWTPPGQFKSSSHLPTFYPPAPAQYIFTDNVRHPLRPKPPRQGETFYTRYIPSLGEYLSFRVASLSKRPVQHIGPVSDPTPGASPLRASASASDSHVPTIGTLNHEMSDGDLLHKWMNDERVAYSWGEQGPLSHQEEFLKAGLTNKHSIPVIGCFDGKPFGYFEIYWVKEDRLGSYLGYQVADYDRGLHVLVGEQKFRGPHRVKVWLSALVHFCFLADARTESVMLEPRVDNIKLKQYCEEVGFFKEREISFPHKQSNLMKIRREAWDAPAI</sequence>
<reference evidence="5 6" key="1">
    <citation type="submission" date="2018-10" db="EMBL/GenBank/DDBJ databases">
        <title>Fifty Aureobasidium pullulans genomes reveal a recombining polyextremotolerant generalist.</title>
        <authorList>
            <person name="Gostincar C."/>
            <person name="Turk M."/>
            <person name="Zajc J."/>
            <person name="Gunde-Cimerman N."/>
        </authorList>
    </citation>
    <scope>NUCLEOTIDE SEQUENCE [LARGE SCALE GENOMIC DNA]</scope>
    <source>
        <strain evidence="5 6">EXF-10751</strain>
    </source>
</reference>
<evidence type="ECO:0000313" key="5">
    <source>
        <dbReference type="EMBL" id="THW61995.1"/>
    </source>
</evidence>
<evidence type="ECO:0000256" key="1">
    <source>
        <dbReference type="ARBA" id="ARBA00009893"/>
    </source>
</evidence>
<dbReference type="Pfam" id="PF13523">
    <property type="entry name" value="Acetyltransf_8"/>
    <property type="match status" value="1"/>
</dbReference>
<dbReference type="Proteomes" id="UP000310421">
    <property type="component" value="Unassembled WGS sequence"/>
</dbReference>
<feature type="region of interest" description="Disordered" evidence="2">
    <location>
        <begin position="275"/>
        <end position="294"/>
    </location>
</feature>
<dbReference type="SUPFAM" id="SSF55729">
    <property type="entry name" value="Acyl-CoA N-acyltransferases (Nat)"/>
    <property type="match status" value="1"/>
</dbReference>
<comment type="caution">
    <text evidence="5">The sequence shown here is derived from an EMBL/GenBank/DDBJ whole genome shotgun (WGS) entry which is preliminary data.</text>
</comment>
<name>A0A4S8ZCV4_AURPU</name>
<evidence type="ECO:0000256" key="3">
    <source>
        <dbReference type="SAM" id="SignalP"/>
    </source>
</evidence>
<evidence type="ECO:0000256" key="2">
    <source>
        <dbReference type="SAM" id="MobiDB-lite"/>
    </source>
</evidence>
<dbReference type="InterPro" id="IPR016181">
    <property type="entry name" value="Acyl_CoA_acyltransferase"/>
</dbReference>
<comment type="similarity">
    <text evidence="1">Belongs to the lysine N-acyltransferase MbtK family.</text>
</comment>
<feature type="domain" description="Acyltransferase MbtK/IucB-like conserved" evidence="4">
    <location>
        <begin position="412"/>
        <end position="459"/>
    </location>
</feature>
<feature type="chain" id="PRO_5020891654" description="Acyltransferase MbtK/IucB-like conserved domain-containing protein" evidence="3">
    <location>
        <begin position="20"/>
        <end position="582"/>
    </location>
</feature>
<dbReference type="Gene3D" id="3.40.630.30">
    <property type="match status" value="1"/>
</dbReference>
<dbReference type="AlphaFoldDB" id="A0A4S8ZCV4"/>
<organism evidence="5 6">
    <name type="scientific">Aureobasidium pullulans</name>
    <name type="common">Black yeast</name>
    <name type="synonym">Pullularia pullulans</name>
    <dbReference type="NCBI Taxonomy" id="5580"/>
    <lineage>
        <taxon>Eukaryota</taxon>
        <taxon>Fungi</taxon>
        <taxon>Dikarya</taxon>
        <taxon>Ascomycota</taxon>
        <taxon>Pezizomycotina</taxon>
        <taxon>Dothideomycetes</taxon>
        <taxon>Dothideomycetidae</taxon>
        <taxon>Dothideales</taxon>
        <taxon>Saccotheciaceae</taxon>
        <taxon>Aureobasidium</taxon>
    </lineage>
</organism>
<keyword evidence="3" id="KW-0732">Signal</keyword>
<proteinExistence type="inferred from homology"/>
<evidence type="ECO:0000313" key="6">
    <source>
        <dbReference type="Proteomes" id="UP000310421"/>
    </source>
</evidence>
<gene>
    <name evidence="5" type="ORF">D6D20_04677</name>
</gene>
<dbReference type="GO" id="GO:0016410">
    <property type="term" value="F:N-acyltransferase activity"/>
    <property type="evidence" value="ECO:0007669"/>
    <property type="project" value="TreeGrafter"/>
</dbReference>